<evidence type="ECO:0000313" key="1">
    <source>
        <dbReference type="EMBL" id="MEE4540970.1"/>
    </source>
</evidence>
<comment type="caution">
    <text evidence="1">The sequence shown here is derived from an EMBL/GenBank/DDBJ whole genome shotgun (WGS) entry which is preliminary data.</text>
</comment>
<name>A0ABU7P583_9ACTN</name>
<evidence type="ECO:0000313" key="2">
    <source>
        <dbReference type="Proteomes" id="UP001344658"/>
    </source>
</evidence>
<dbReference type="RefSeq" id="WP_330792864.1">
    <property type="nucleotide sequence ID" value="NZ_JAZEWV010000002.1"/>
</dbReference>
<keyword evidence="2" id="KW-1185">Reference proteome</keyword>
<proteinExistence type="predicted"/>
<protein>
    <submittedName>
        <fullName evidence="1">Uncharacterized protein</fullName>
    </submittedName>
</protein>
<sequence>MPTTTADTEAVPPAKQNPRRFYLHRAHDTTGVSGTGRIADGIEWPDGTVTIRWRGDRPSVVHWAALADAEHVHGHGGRTYVVWLDLEQSTQGARERAEAERDGAYRERAHLLAWLAALHPAVRTLAPDTAEPGWQILYLNPVTGGQMSWHIAPRDVELFDHVEYVPAGSGDQRALWDGHTTEAKYERIAALTADLAQRCGSECDEGHTYAGRCEAAVTTTTTGEN</sequence>
<accession>A0ABU7P583</accession>
<reference evidence="1 2" key="1">
    <citation type="submission" date="2023-12" db="EMBL/GenBank/DDBJ databases">
        <title>Streptomyces sp. V4-01.</title>
        <authorList>
            <person name="Somphong A."/>
            <person name="Phongsopitanun W."/>
        </authorList>
    </citation>
    <scope>NUCLEOTIDE SEQUENCE [LARGE SCALE GENOMIC DNA]</scope>
    <source>
        <strain evidence="1 2">V4-01</strain>
    </source>
</reference>
<dbReference type="EMBL" id="JAZEWV010000002">
    <property type="protein sequence ID" value="MEE4540970.1"/>
    <property type="molecule type" value="Genomic_DNA"/>
</dbReference>
<gene>
    <name evidence="1" type="ORF">V2S66_03180</name>
</gene>
<organism evidence="1 2">
    <name type="scientific">Actinacidiphila polyblastidii</name>
    <dbReference type="NCBI Taxonomy" id="3110430"/>
    <lineage>
        <taxon>Bacteria</taxon>
        <taxon>Bacillati</taxon>
        <taxon>Actinomycetota</taxon>
        <taxon>Actinomycetes</taxon>
        <taxon>Kitasatosporales</taxon>
        <taxon>Streptomycetaceae</taxon>
        <taxon>Actinacidiphila</taxon>
    </lineage>
</organism>
<dbReference type="Proteomes" id="UP001344658">
    <property type="component" value="Unassembled WGS sequence"/>
</dbReference>